<dbReference type="AlphaFoldDB" id="A0A917TG75"/>
<gene>
    <name evidence="2" type="ORF">GCM10011351_05250</name>
</gene>
<name>A0A917TG75_9BACI</name>
<dbReference type="Proteomes" id="UP000618460">
    <property type="component" value="Unassembled WGS sequence"/>
</dbReference>
<evidence type="ECO:0000259" key="1">
    <source>
        <dbReference type="Pfam" id="PF01521"/>
    </source>
</evidence>
<dbReference type="InterPro" id="IPR035903">
    <property type="entry name" value="HesB-like_dom_sf"/>
</dbReference>
<accession>A0A917TG75</accession>
<dbReference type="OrthoDB" id="2361087at2"/>
<sequence>MKLTITDVALEKLQYLNHDDKKYIVLFYDTDDCGCGVNGLPTIRFTDTMKETDKTVESEAFDVIVDKQQAVFFAPDMKLDFTANAFRLSSPEGILNPIISDQAVQSGVPL</sequence>
<evidence type="ECO:0000313" key="3">
    <source>
        <dbReference type="Proteomes" id="UP000618460"/>
    </source>
</evidence>
<feature type="domain" description="Core" evidence="1">
    <location>
        <begin position="1"/>
        <end position="97"/>
    </location>
</feature>
<protein>
    <recommendedName>
        <fullName evidence="1">Core domain-containing protein</fullName>
    </recommendedName>
</protein>
<evidence type="ECO:0000313" key="2">
    <source>
        <dbReference type="EMBL" id="GGM22311.1"/>
    </source>
</evidence>
<comment type="caution">
    <text evidence="2">The sequence shown here is derived from an EMBL/GenBank/DDBJ whole genome shotgun (WGS) entry which is preliminary data.</text>
</comment>
<dbReference type="EMBL" id="BMLG01000001">
    <property type="protein sequence ID" value="GGM22311.1"/>
    <property type="molecule type" value="Genomic_DNA"/>
</dbReference>
<dbReference type="Gene3D" id="2.60.300.12">
    <property type="entry name" value="HesB-like domain"/>
    <property type="match status" value="1"/>
</dbReference>
<dbReference type="SUPFAM" id="SSF89360">
    <property type="entry name" value="HesB-like domain"/>
    <property type="match status" value="1"/>
</dbReference>
<organism evidence="2 3">
    <name type="scientific">Paraliobacillus quinghaiensis</name>
    <dbReference type="NCBI Taxonomy" id="470815"/>
    <lineage>
        <taxon>Bacteria</taxon>
        <taxon>Bacillati</taxon>
        <taxon>Bacillota</taxon>
        <taxon>Bacilli</taxon>
        <taxon>Bacillales</taxon>
        <taxon>Bacillaceae</taxon>
        <taxon>Paraliobacillus</taxon>
    </lineage>
</organism>
<proteinExistence type="predicted"/>
<reference evidence="2" key="2">
    <citation type="submission" date="2020-09" db="EMBL/GenBank/DDBJ databases">
        <authorList>
            <person name="Sun Q."/>
            <person name="Zhou Y."/>
        </authorList>
    </citation>
    <scope>NUCLEOTIDE SEQUENCE</scope>
    <source>
        <strain evidence="2">CGMCC 1.6333</strain>
    </source>
</reference>
<dbReference type="RefSeq" id="WP_117152014.1">
    <property type="nucleotide sequence ID" value="NZ_BMLG01000001.1"/>
</dbReference>
<keyword evidence="3" id="KW-1185">Reference proteome</keyword>
<dbReference type="Pfam" id="PF01521">
    <property type="entry name" value="Fe-S_biosyn"/>
    <property type="match status" value="1"/>
</dbReference>
<reference evidence="2" key="1">
    <citation type="journal article" date="2014" name="Int. J. Syst. Evol. Microbiol.">
        <title>Complete genome sequence of Corynebacterium casei LMG S-19264T (=DSM 44701T), isolated from a smear-ripened cheese.</title>
        <authorList>
            <consortium name="US DOE Joint Genome Institute (JGI-PGF)"/>
            <person name="Walter F."/>
            <person name="Albersmeier A."/>
            <person name="Kalinowski J."/>
            <person name="Ruckert C."/>
        </authorList>
    </citation>
    <scope>NUCLEOTIDE SEQUENCE</scope>
    <source>
        <strain evidence="2">CGMCC 1.6333</strain>
    </source>
</reference>
<dbReference type="InterPro" id="IPR000361">
    <property type="entry name" value="ATAP_core_dom"/>
</dbReference>